<keyword evidence="2" id="KW-1185">Reference proteome</keyword>
<comment type="caution">
    <text evidence="1">The sequence shown here is derived from an EMBL/GenBank/DDBJ whole genome shotgun (WGS) entry which is preliminary data.</text>
</comment>
<protein>
    <submittedName>
        <fullName evidence="1">Uncharacterized protein</fullName>
    </submittedName>
</protein>
<reference evidence="1 2" key="1">
    <citation type="journal article" date="2022" name="bioRxiv">
        <title>The genome of the oomycete Peronosclerospora sorghi, a cosmopolitan pathogen of maize and sorghum, is inflated with dispersed pseudogenes.</title>
        <authorList>
            <person name="Fletcher K."/>
            <person name="Martin F."/>
            <person name="Isakeit T."/>
            <person name="Cavanaugh K."/>
            <person name="Magill C."/>
            <person name="Michelmore R."/>
        </authorList>
    </citation>
    <scope>NUCLEOTIDE SEQUENCE [LARGE SCALE GENOMIC DNA]</scope>
    <source>
        <strain evidence="1">P6</strain>
    </source>
</reference>
<gene>
    <name evidence="1" type="ORF">PsorP6_006817</name>
</gene>
<organism evidence="1 2">
    <name type="scientific">Peronosclerospora sorghi</name>
    <dbReference type="NCBI Taxonomy" id="230839"/>
    <lineage>
        <taxon>Eukaryota</taxon>
        <taxon>Sar</taxon>
        <taxon>Stramenopiles</taxon>
        <taxon>Oomycota</taxon>
        <taxon>Peronosporomycetes</taxon>
        <taxon>Peronosporales</taxon>
        <taxon>Peronosporaceae</taxon>
        <taxon>Peronosclerospora</taxon>
    </lineage>
</organism>
<name>A0ACC0WA82_9STRA</name>
<dbReference type="Proteomes" id="UP001163321">
    <property type="component" value="Chromosome 3"/>
</dbReference>
<accession>A0ACC0WA82</accession>
<sequence length="342" mass="38063">METGAISVLVSVYCRLRGHGRAGSRCAYATRERCMQPSRGIEQVLYALTTLLEHKPNGEQGLYVLDLASTRVASGDRVPSHRVFPPAWTSRVEKNRPKRELSMQHFETPPFPADYSGEAVRALDQGWTQTEWIEKQVGAEKVRKQTARFGGGRIDWTPSSAKVRRGRCDVRSSGDRVVVRDDALNLYTLDDDFQHVPTRDILEDAAPSRDDVAALFGRVDVSSHVTKELLDKLKNESDKGEWKERSEALDKIQAICERAGCAIAFTHPVQDVVRLLKARLSYANANIKVKAANLLATIATSVGPEIAKMFEAARTEFNCWHCRQQKGHESRDTSLATSVGAS</sequence>
<evidence type="ECO:0000313" key="2">
    <source>
        <dbReference type="Proteomes" id="UP001163321"/>
    </source>
</evidence>
<proteinExistence type="predicted"/>
<evidence type="ECO:0000313" key="1">
    <source>
        <dbReference type="EMBL" id="KAI9915467.1"/>
    </source>
</evidence>
<dbReference type="EMBL" id="CM047582">
    <property type="protein sequence ID" value="KAI9915467.1"/>
    <property type="molecule type" value="Genomic_DNA"/>
</dbReference>